<evidence type="ECO:0000256" key="1">
    <source>
        <dbReference type="SAM" id="MobiDB-lite"/>
    </source>
</evidence>
<feature type="compositionally biased region" description="Polar residues" evidence="1">
    <location>
        <begin position="209"/>
        <end position="219"/>
    </location>
</feature>
<gene>
    <name evidence="3" type="primary">LOC115888831</name>
</gene>
<organism evidence="2 3">
    <name type="scientific">Sitophilus oryzae</name>
    <name type="common">Rice weevil</name>
    <name type="synonym">Curculio oryzae</name>
    <dbReference type="NCBI Taxonomy" id="7048"/>
    <lineage>
        <taxon>Eukaryota</taxon>
        <taxon>Metazoa</taxon>
        <taxon>Ecdysozoa</taxon>
        <taxon>Arthropoda</taxon>
        <taxon>Hexapoda</taxon>
        <taxon>Insecta</taxon>
        <taxon>Pterygota</taxon>
        <taxon>Neoptera</taxon>
        <taxon>Endopterygota</taxon>
        <taxon>Coleoptera</taxon>
        <taxon>Polyphaga</taxon>
        <taxon>Cucujiformia</taxon>
        <taxon>Curculionidae</taxon>
        <taxon>Dryophthorinae</taxon>
        <taxon>Sitophilus</taxon>
    </lineage>
</organism>
<dbReference type="RefSeq" id="XP_030764549.1">
    <property type="nucleotide sequence ID" value="XM_030908689.1"/>
</dbReference>
<evidence type="ECO:0000313" key="3">
    <source>
        <dbReference type="RefSeq" id="XP_030764549.1"/>
    </source>
</evidence>
<accession>A0A6J2YMV2</accession>
<feature type="region of interest" description="Disordered" evidence="1">
    <location>
        <begin position="165"/>
        <end position="249"/>
    </location>
</feature>
<reference evidence="3" key="1">
    <citation type="submission" date="2025-08" db="UniProtKB">
        <authorList>
            <consortium name="RefSeq"/>
        </authorList>
    </citation>
    <scope>IDENTIFICATION</scope>
    <source>
        <tissue evidence="3">Gonads</tissue>
    </source>
</reference>
<dbReference type="InParanoid" id="A0A6J2YMV2"/>
<dbReference type="AlphaFoldDB" id="A0A6J2YMV2"/>
<keyword evidence="2" id="KW-1185">Reference proteome</keyword>
<name>A0A6J2YMV2_SITOR</name>
<dbReference type="OrthoDB" id="10652607at2759"/>
<protein>
    <submittedName>
        <fullName evidence="3">Uncharacterized protein LOC115888831</fullName>
    </submittedName>
</protein>
<dbReference type="KEGG" id="soy:115888831"/>
<dbReference type="GeneID" id="115888831"/>
<evidence type="ECO:0000313" key="2">
    <source>
        <dbReference type="Proteomes" id="UP000504635"/>
    </source>
</evidence>
<proteinExistence type="predicted"/>
<dbReference type="Proteomes" id="UP000504635">
    <property type="component" value="Unplaced"/>
</dbReference>
<sequence>MEWIVIILTFIRRVPDWGIRDVVYRAALYHLVWLHNILDQEYNNWVFRAYVALFLDLVHVEYRAFTVSLAQREGRRPQITCACARCQQAPASMYQPYFYWNLLKSLGVPSCNCAVCKIRHQFCPLSMPPTPTSQPQPSQNPTPSPASIEVLFQPTTTEVARESIPIGHGRPAPEIHSPPPGPSSVRRRRALPALNSSGHEPSREPASPGDSNNYGQWRITTDGPRLIFRRQNPEELPQDEEQPKCEKPE</sequence>